<protein>
    <submittedName>
        <fullName evidence="1">Uncharacterized protein</fullName>
    </submittedName>
</protein>
<dbReference type="Proteomes" id="UP000238823">
    <property type="component" value="Unassembled WGS sequence"/>
</dbReference>
<dbReference type="EMBL" id="PVNL01000015">
    <property type="protein sequence ID" value="PRQ09657.1"/>
    <property type="molecule type" value="Genomic_DNA"/>
</dbReference>
<evidence type="ECO:0000313" key="1">
    <source>
        <dbReference type="EMBL" id="PRQ09657.1"/>
    </source>
</evidence>
<dbReference type="PROSITE" id="PS51257">
    <property type="entry name" value="PROKAR_LIPOPROTEIN"/>
    <property type="match status" value="1"/>
</dbReference>
<comment type="caution">
    <text evidence="1">The sequence shown here is derived from an EMBL/GenBank/DDBJ whole genome shotgun (WGS) entry which is preliminary data.</text>
</comment>
<evidence type="ECO:0000313" key="2">
    <source>
        <dbReference type="Proteomes" id="UP000238823"/>
    </source>
</evidence>
<reference evidence="1 2" key="1">
    <citation type="submission" date="2018-03" db="EMBL/GenBank/DDBJ databases">
        <title>Draft Genome Sequences of the Obligatory Marine Myxobacteria Enhygromyxa salina SWB007.</title>
        <authorList>
            <person name="Poehlein A."/>
            <person name="Moghaddam J.A."/>
            <person name="Harms H."/>
            <person name="Alanjari M."/>
            <person name="Koenig G.M."/>
            <person name="Daniel R."/>
            <person name="Schaeberle T.F."/>
        </authorList>
    </citation>
    <scope>NUCLEOTIDE SEQUENCE [LARGE SCALE GENOMIC DNA]</scope>
    <source>
        <strain evidence="1 2">SWB007</strain>
    </source>
</reference>
<organism evidence="1 2">
    <name type="scientific">Enhygromyxa salina</name>
    <dbReference type="NCBI Taxonomy" id="215803"/>
    <lineage>
        <taxon>Bacteria</taxon>
        <taxon>Pseudomonadati</taxon>
        <taxon>Myxococcota</taxon>
        <taxon>Polyangia</taxon>
        <taxon>Nannocystales</taxon>
        <taxon>Nannocystaceae</taxon>
        <taxon>Enhygromyxa</taxon>
    </lineage>
</organism>
<sequence length="490" mass="51739">MVLVGRPSDHRSGRWTPGALALALAVPLLGACAEPPSFLLSWELDDGQGNPDPEPALSPVEQCAVVGVSKVRVTTMVGACVDSKFVGADVDTREYPCSAASASSGAVDGPTLEPGEYTVLVEGLRRSGEPWACEHSLCELDPSSAPCIARAVTSVTVTEGDAQPIHSVTLMSPPQCDDGIDNDRDGRVDGHDPGCILDPTGPESADASVTVIQPRVTFLGRPVVRPFHVGIQALLVEISGEQLAVIGDHQLDLSQWPFRLPILSGELDEGSYELSITGLDAGQVPVTQTISFPFDVDQDQAKYVVNQFDFTEDRFLEPIVAPISFNTSLLLSPDAVTGPGCELGGHLADNQPITLDRLWVRITDGSQPLDAAALGLTGFAEVGGLIAPVDEPGGWVSYECPSSVIDSVPLTWGGYDIEVQGRIGAEVCFATPALIELPPQPFSSTELGLERVLVDDEPPVGCRECTANIDCSNQVCVKHVCVDQEPSSNG</sequence>
<dbReference type="AlphaFoldDB" id="A0A2S9YX48"/>
<proteinExistence type="predicted"/>
<accession>A0A2S9YX48</accession>
<name>A0A2S9YX48_9BACT</name>
<gene>
    <name evidence="1" type="ORF">ENSA7_07190</name>
</gene>